<evidence type="ECO:0000259" key="7">
    <source>
        <dbReference type="PROSITE" id="PS50113"/>
    </source>
</evidence>
<keyword evidence="9" id="KW-1185">Reference proteome</keyword>
<keyword evidence="5" id="KW-0418">Kinase</keyword>
<dbReference type="PROSITE" id="PS50112">
    <property type="entry name" value="PAS"/>
    <property type="match status" value="1"/>
</dbReference>
<name>A0ABX1DG40_9FLAO</name>
<evidence type="ECO:0000256" key="5">
    <source>
        <dbReference type="ARBA" id="ARBA00022777"/>
    </source>
</evidence>
<feature type="non-terminal residue" evidence="8">
    <location>
        <position position="166"/>
    </location>
</feature>
<proteinExistence type="predicted"/>
<dbReference type="EMBL" id="JAAVJS010000164">
    <property type="protein sequence ID" value="NJX17007.1"/>
    <property type="molecule type" value="Genomic_DNA"/>
</dbReference>
<evidence type="ECO:0000256" key="1">
    <source>
        <dbReference type="ARBA" id="ARBA00000085"/>
    </source>
</evidence>
<evidence type="ECO:0000256" key="2">
    <source>
        <dbReference type="ARBA" id="ARBA00012438"/>
    </source>
</evidence>
<feature type="domain" description="PAC" evidence="7">
    <location>
        <begin position="91"/>
        <end position="143"/>
    </location>
</feature>
<dbReference type="NCBIfam" id="TIGR00229">
    <property type="entry name" value="sensory_box"/>
    <property type="match status" value="1"/>
</dbReference>
<evidence type="ECO:0000256" key="4">
    <source>
        <dbReference type="ARBA" id="ARBA00022679"/>
    </source>
</evidence>
<sequence length="166" mass="19504">ITTVIEQAREIEQVNERYQLAATATQDLIYDWDLTSDEVTRFHRGLKELFGYPADVLNKKDFWKKNIHPEDEPIERKKLRDAIGNPHEDFIKTEYRFKKADGSYARVVDRGYILRDHTGKAQRLIGATSDISELTEKREALKVANKRFRMAMKATNEMIWDWEIAT</sequence>
<dbReference type="Gene3D" id="3.30.450.20">
    <property type="entry name" value="PAS domain"/>
    <property type="match status" value="1"/>
</dbReference>
<feature type="domain" description="PAS" evidence="6">
    <location>
        <begin position="14"/>
        <end position="86"/>
    </location>
</feature>
<keyword evidence="3" id="KW-0597">Phosphoprotein</keyword>
<evidence type="ECO:0000313" key="8">
    <source>
        <dbReference type="EMBL" id="NJX17007.1"/>
    </source>
</evidence>
<feature type="non-terminal residue" evidence="8">
    <location>
        <position position="1"/>
    </location>
</feature>
<dbReference type="RefSeq" id="WP_167920028.1">
    <property type="nucleotide sequence ID" value="NZ_JAAVJS010000164.1"/>
</dbReference>
<dbReference type="SUPFAM" id="SSF55785">
    <property type="entry name" value="PYP-like sensor domain (PAS domain)"/>
    <property type="match status" value="1"/>
</dbReference>
<dbReference type="InterPro" id="IPR035965">
    <property type="entry name" value="PAS-like_dom_sf"/>
</dbReference>
<dbReference type="Pfam" id="PF08447">
    <property type="entry name" value="PAS_3"/>
    <property type="match status" value="1"/>
</dbReference>
<reference evidence="8 9" key="1">
    <citation type="submission" date="2020-03" db="EMBL/GenBank/DDBJ databases">
        <title>Tamlana sp. nov, isolated from XXX.</title>
        <authorList>
            <person name="Cao W.R."/>
        </authorList>
    </citation>
    <scope>NUCLEOTIDE SEQUENCE [LARGE SCALE GENOMIC DNA]</scope>
    <source>
        <strain evidence="8 9">HST1-43</strain>
    </source>
</reference>
<dbReference type="CDD" id="cd00130">
    <property type="entry name" value="PAS"/>
    <property type="match status" value="1"/>
</dbReference>
<organism evidence="8 9">
    <name type="scientific">Tamlana crocina</name>
    <dbReference type="NCBI Taxonomy" id="393006"/>
    <lineage>
        <taxon>Bacteria</taxon>
        <taxon>Pseudomonadati</taxon>
        <taxon>Bacteroidota</taxon>
        <taxon>Flavobacteriia</taxon>
        <taxon>Flavobacteriales</taxon>
        <taxon>Flavobacteriaceae</taxon>
        <taxon>Tamlana</taxon>
    </lineage>
</organism>
<dbReference type="InterPro" id="IPR000014">
    <property type="entry name" value="PAS"/>
</dbReference>
<dbReference type="SMART" id="SM00086">
    <property type="entry name" value="PAC"/>
    <property type="match status" value="1"/>
</dbReference>
<gene>
    <name evidence="8" type="ORF">HC176_16145</name>
</gene>
<dbReference type="InterPro" id="IPR000700">
    <property type="entry name" value="PAS-assoc_C"/>
</dbReference>
<evidence type="ECO:0000313" key="9">
    <source>
        <dbReference type="Proteomes" id="UP000760545"/>
    </source>
</evidence>
<comment type="caution">
    <text evidence="8">The sequence shown here is derived from an EMBL/GenBank/DDBJ whole genome shotgun (WGS) entry which is preliminary data.</text>
</comment>
<dbReference type="EC" id="2.7.13.3" evidence="2"/>
<dbReference type="Proteomes" id="UP000760545">
    <property type="component" value="Unassembled WGS sequence"/>
</dbReference>
<dbReference type="InterPro" id="IPR001610">
    <property type="entry name" value="PAC"/>
</dbReference>
<dbReference type="PROSITE" id="PS50113">
    <property type="entry name" value="PAC"/>
    <property type="match status" value="1"/>
</dbReference>
<dbReference type="PANTHER" id="PTHR43304:SF1">
    <property type="entry name" value="PAC DOMAIN-CONTAINING PROTEIN"/>
    <property type="match status" value="1"/>
</dbReference>
<evidence type="ECO:0000259" key="6">
    <source>
        <dbReference type="PROSITE" id="PS50112"/>
    </source>
</evidence>
<protein>
    <recommendedName>
        <fullName evidence="2">histidine kinase</fullName>
        <ecNumber evidence="2">2.7.13.3</ecNumber>
    </recommendedName>
</protein>
<keyword evidence="4" id="KW-0808">Transferase</keyword>
<dbReference type="PANTHER" id="PTHR43304">
    <property type="entry name" value="PHYTOCHROME-LIKE PROTEIN CPH1"/>
    <property type="match status" value="1"/>
</dbReference>
<dbReference type="InterPro" id="IPR013655">
    <property type="entry name" value="PAS_fold_3"/>
</dbReference>
<evidence type="ECO:0000256" key="3">
    <source>
        <dbReference type="ARBA" id="ARBA00022553"/>
    </source>
</evidence>
<dbReference type="InterPro" id="IPR052162">
    <property type="entry name" value="Sensor_kinase/Photoreceptor"/>
</dbReference>
<accession>A0ABX1DG40</accession>
<comment type="catalytic activity">
    <reaction evidence="1">
        <text>ATP + protein L-histidine = ADP + protein N-phospho-L-histidine.</text>
        <dbReference type="EC" id="2.7.13.3"/>
    </reaction>
</comment>